<dbReference type="NCBIfam" id="TIGR00573">
    <property type="entry name" value="dnaq"/>
    <property type="match status" value="1"/>
</dbReference>
<dbReference type="PANTHER" id="PTHR30231">
    <property type="entry name" value="DNA POLYMERASE III SUBUNIT EPSILON"/>
    <property type="match status" value="1"/>
</dbReference>
<gene>
    <name evidence="9" type="ORF">ACFOHL_07570</name>
</gene>
<dbReference type="GO" id="GO:0004527">
    <property type="term" value="F:exonuclease activity"/>
    <property type="evidence" value="ECO:0007669"/>
    <property type="project" value="UniProtKB-KW"/>
</dbReference>
<dbReference type="InterPro" id="IPR014883">
    <property type="entry name" value="VRR_NUC"/>
</dbReference>
<dbReference type="Pfam" id="PF21315">
    <property type="entry name" value="FAN1_HTH"/>
    <property type="match status" value="1"/>
</dbReference>
<dbReference type="Pfam" id="PF08774">
    <property type="entry name" value="VRR_NUC"/>
    <property type="match status" value="1"/>
</dbReference>
<dbReference type="InterPro" id="IPR011856">
    <property type="entry name" value="tRNA_endonuc-like_dom_sf"/>
</dbReference>
<comment type="catalytic activity">
    <reaction evidence="6">
        <text>DNA(n) + a 2'-deoxyribonucleoside 5'-triphosphate = DNA(n+1) + diphosphate</text>
        <dbReference type="Rhea" id="RHEA:22508"/>
        <dbReference type="Rhea" id="RHEA-COMP:17339"/>
        <dbReference type="Rhea" id="RHEA-COMP:17340"/>
        <dbReference type="ChEBI" id="CHEBI:33019"/>
        <dbReference type="ChEBI" id="CHEBI:61560"/>
        <dbReference type="ChEBI" id="CHEBI:173112"/>
        <dbReference type="EC" id="2.7.7.7"/>
    </reaction>
</comment>
<comment type="cofactor">
    <cofactor evidence="1">
        <name>Mg(2+)</name>
        <dbReference type="ChEBI" id="CHEBI:18420"/>
    </cofactor>
</comment>
<accession>A0ABV7FRJ8</accession>
<reference evidence="10" key="1">
    <citation type="journal article" date="2019" name="Int. J. Syst. Evol. Microbiol.">
        <title>The Global Catalogue of Microorganisms (GCM) 10K type strain sequencing project: providing services to taxonomists for standard genome sequencing and annotation.</title>
        <authorList>
            <consortium name="The Broad Institute Genomics Platform"/>
            <consortium name="The Broad Institute Genome Sequencing Center for Infectious Disease"/>
            <person name="Wu L."/>
            <person name="Ma J."/>
        </authorList>
    </citation>
    <scope>NUCLEOTIDE SEQUENCE [LARGE SCALE GENOMIC DNA]</scope>
    <source>
        <strain evidence="10">KCTC 52473</strain>
    </source>
</reference>
<feature type="domain" description="VRR-NUC" evidence="8">
    <location>
        <begin position="444"/>
        <end position="552"/>
    </location>
</feature>
<dbReference type="InterPro" id="IPR013520">
    <property type="entry name" value="Ribonucl_H"/>
</dbReference>
<dbReference type="RefSeq" id="WP_376919613.1">
    <property type="nucleotide sequence ID" value="NZ_JBHRSW010000011.1"/>
</dbReference>
<dbReference type="SMART" id="SM00990">
    <property type="entry name" value="VRR_NUC"/>
    <property type="match status" value="1"/>
</dbReference>
<evidence type="ECO:0000256" key="3">
    <source>
        <dbReference type="ARBA" id="ARBA00022722"/>
    </source>
</evidence>
<dbReference type="EMBL" id="JBHRSW010000011">
    <property type="protein sequence ID" value="MFC3121477.1"/>
    <property type="molecule type" value="Genomic_DNA"/>
</dbReference>
<dbReference type="PANTHER" id="PTHR30231:SF41">
    <property type="entry name" value="DNA POLYMERASE III SUBUNIT EPSILON"/>
    <property type="match status" value="1"/>
</dbReference>
<dbReference type="Gene3D" id="3.30.420.10">
    <property type="entry name" value="Ribonuclease H-like superfamily/Ribonuclease H"/>
    <property type="match status" value="1"/>
</dbReference>
<evidence type="ECO:0000313" key="9">
    <source>
        <dbReference type="EMBL" id="MFC3121477.1"/>
    </source>
</evidence>
<evidence type="ECO:0000256" key="6">
    <source>
        <dbReference type="ARBA" id="ARBA00049244"/>
    </source>
</evidence>
<proteinExistence type="predicted"/>
<dbReference type="InterPro" id="IPR049125">
    <property type="entry name" value="FAN1-like_WH"/>
</dbReference>
<dbReference type="Gene3D" id="3.40.1350.10">
    <property type="match status" value="1"/>
</dbReference>
<dbReference type="Proteomes" id="UP001595478">
    <property type="component" value="Unassembled WGS sequence"/>
</dbReference>
<dbReference type="InterPro" id="IPR012337">
    <property type="entry name" value="RNaseH-like_sf"/>
</dbReference>
<dbReference type="SMART" id="SM00479">
    <property type="entry name" value="EXOIII"/>
    <property type="match status" value="1"/>
</dbReference>
<evidence type="ECO:0000256" key="2">
    <source>
        <dbReference type="ARBA" id="ARBA00012417"/>
    </source>
</evidence>
<evidence type="ECO:0000256" key="5">
    <source>
        <dbReference type="ARBA" id="ARBA00022839"/>
    </source>
</evidence>
<sequence>MRELPTYYYLEHFNEFLSYIVSHNKALLGKEHHAFIEVYSQASHDEKCLLVRCINRKHPFILTSSLRFSELSNITKLITSLQEKGWLRSVTEADALALLEVLTKQELHQLHEECVNVSEGKTTKLAALAPKKSASKADWLSSCKRLPVKKITLSATAKAYVARNADPVINYFLFLYFGNCRDRLNQFSMRDLGVLKTREVNTTSPTQISRYTSKEQAMTLFRLHTMLREEKHFIPDSAKQIDDLIEQLPVGIDAITDELQHKLLYRLALKLLPLNRTDALSHLFNCKHPAAQEKWCREIHKDGDLKALEKHLLAIIKQPIDERLLLFAQDFLARKFQKKRTSVLTDMLRHDTRQLTLDEVHKGRVEQGLVELYRSQGHHAFVAENNLWRGLFGLTFWKILFANNELGLLTEFDFLPECLKQNNFYDTAHDEIENVLSSLSSSLIWKKHILSMASKELGKTQYLFRWSTELIDSISLVLDNTDISHLKTMLRSMAKDWRRTRDGFPDLVVSSPSGLRFEEVKAEGDSLRRNQLLRIQQLREAGIHVHITTVDFNFDPQQVYAVVDIETTGGRAANHKITEIGIVKIRNGEVIDQWQSLINPMRRIPNKITELTGIDNQLVADAPIFADIAEKLDAFTENSIFVAHNVNFDYGFIREEFSRIGRVWRRPKLCTVQQMRKYYKGLRSYSLANLCQHFNIAMSQHHRAMSDAYAASELLRLVQAKKQNASTS</sequence>
<dbReference type="SUPFAM" id="SSF53098">
    <property type="entry name" value="Ribonuclease H-like"/>
    <property type="match status" value="1"/>
</dbReference>
<evidence type="ECO:0000256" key="1">
    <source>
        <dbReference type="ARBA" id="ARBA00001946"/>
    </source>
</evidence>
<dbReference type="InterPro" id="IPR006054">
    <property type="entry name" value="DnaQ"/>
</dbReference>
<protein>
    <recommendedName>
        <fullName evidence="2">DNA-directed DNA polymerase</fullName>
        <ecNumber evidence="2">2.7.7.7</ecNumber>
    </recommendedName>
</protein>
<comment type="caution">
    <text evidence="9">The sequence shown here is derived from an EMBL/GenBank/DDBJ whole genome shotgun (WGS) entry which is preliminary data.</text>
</comment>
<dbReference type="CDD" id="cd06127">
    <property type="entry name" value="DEDDh"/>
    <property type="match status" value="1"/>
</dbReference>
<evidence type="ECO:0000256" key="4">
    <source>
        <dbReference type="ARBA" id="ARBA00022801"/>
    </source>
</evidence>
<keyword evidence="3" id="KW-0540">Nuclease</keyword>
<keyword evidence="4" id="KW-0378">Hydrolase</keyword>
<dbReference type="EC" id="2.7.7.7" evidence="2"/>
<feature type="domain" description="Exonuclease" evidence="7">
    <location>
        <begin position="559"/>
        <end position="724"/>
    </location>
</feature>
<name>A0ABV7FRJ8_9ALTE</name>
<evidence type="ECO:0000259" key="8">
    <source>
        <dbReference type="SMART" id="SM00990"/>
    </source>
</evidence>
<keyword evidence="10" id="KW-1185">Reference proteome</keyword>
<evidence type="ECO:0000313" key="10">
    <source>
        <dbReference type="Proteomes" id="UP001595478"/>
    </source>
</evidence>
<evidence type="ECO:0000259" key="7">
    <source>
        <dbReference type="SMART" id="SM00479"/>
    </source>
</evidence>
<dbReference type="InterPro" id="IPR036397">
    <property type="entry name" value="RNaseH_sf"/>
</dbReference>
<dbReference type="Pfam" id="PF00929">
    <property type="entry name" value="RNase_T"/>
    <property type="match status" value="1"/>
</dbReference>
<organism evidence="9 10">
    <name type="scientific">Agaribacter flavus</name>
    <dbReference type="NCBI Taxonomy" id="1902781"/>
    <lineage>
        <taxon>Bacteria</taxon>
        <taxon>Pseudomonadati</taxon>
        <taxon>Pseudomonadota</taxon>
        <taxon>Gammaproteobacteria</taxon>
        <taxon>Alteromonadales</taxon>
        <taxon>Alteromonadaceae</taxon>
        <taxon>Agaribacter</taxon>
    </lineage>
</organism>
<keyword evidence="5 9" id="KW-0269">Exonuclease</keyword>